<reference evidence="1" key="1">
    <citation type="submission" date="2017-06" db="EMBL/GenBank/DDBJ databases">
        <title>Novel phages from South African skin metaviromes.</title>
        <authorList>
            <person name="van Zyl L.J."/>
            <person name="Abrahams Y."/>
            <person name="Stander E.A."/>
            <person name="Kirby B.M."/>
            <person name="Clavaud C."/>
            <person name="Farcet C."/>
            <person name="Breton L."/>
            <person name="Trindade M.I."/>
        </authorList>
    </citation>
    <scope>NUCLEOTIDE SEQUENCE</scope>
</reference>
<sequence length="37" mass="4495">MIDMSEEMYNYFLNFMYKAGALQKVIEEEEREKAKSK</sequence>
<organism evidence="1">
    <name type="scientific">uncultured Caudovirales phage</name>
    <dbReference type="NCBI Taxonomy" id="2100421"/>
    <lineage>
        <taxon>Viruses</taxon>
        <taxon>Duplodnaviria</taxon>
        <taxon>Heunggongvirae</taxon>
        <taxon>Uroviricota</taxon>
        <taxon>Caudoviricetes</taxon>
        <taxon>Peduoviridae</taxon>
        <taxon>Maltschvirus</taxon>
        <taxon>Maltschvirus maltsch</taxon>
    </lineage>
</organism>
<protein>
    <submittedName>
        <fullName evidence="1">Uncharacterized protein</fullName>
    </submittedName>
</protein>
<proteinExistence type="predicted"/>
<evidence type="ECO:0000313" key="1">
    <source>
        <dbReference type="EMBL" id="ASN72532.1"/>
    </source>
</evidence>
<dbReference type="EMBL" id="MF417958">
    <property type="protein sequence ID" value="ASN72532.1"/>
    <property type="molecule type" value="Genomic_DNA"/>
</dbReference>
<accession>A0A2H4JB95</accession>
<name>A0A2H4JB95_9CAUD</name>
<gene>
    <name evidence="1" type="ORF">7F13_19</name>
</gene>